<dbReference type="PhylomeDB" id="E9AUW7"/>
<dbReference type="EMBL" id="FR799574">
    <property type="protein sequence ID" value="CBZ26748.1"/>
    <property type="molecule type" value="Genomic_DNA"/>
</dbReference>
<dbReference type="VEuPathDB" id="TriTrypDB:LmxM.21.0027"/>
<dbReference type="GeneID" id="13448830"/>
<dbReference type="Proteomes" id="UP000007259">
    <property type="component" value="Chromosome 21"/>
</dbReference>
<gene>
    <name evidence="1" type="ORF">LMXM_21_0027</name>
</gene>
<name>E9AUW7_LEIMU</name>
<dbReference type="InterPro" id="IPR036561">
    <property type="entry name" value="MAM33_sf"/>
</dbReference>
<dbReference type="RefSeq" id="XP_003875240.1">
    <property type="nucleotide sequence ID" value="XM_003875191.1"/>
</dbReference>
<dbReference type="KEGG" id="lmi:LMXM_21_0027"/>
<dbReference type="AlphaFoldDB" id="E9AUW7"/>
<proteinExistence type="predicted"/>
<keyword evidence="2" id="KW-1185">Reference proteome</keyword>
<evidence type="ECO:0000313" key="2">
    <source>
        <dbReference type="Proteomes" id="UP000007259"/>
    </source>
</evidence>
<organism evidence="1 2">
    <name type="scientific">Leishmania mexicana (strain MHOM/GT/2001/U1103)</name>
    <dbReference type="NCBI Taxonomy" id="929439"/>
    <lineage>
        <taxon>Eukaryota</taxon>
        <taxon>Discoba</taxon>
        <taxon>Euglenozoa</taxon>
        <taxon>Kinetoplastea</taxon>
        <taxon>Metakinetoplastina</taxon>
        <taxon>Trypanosomatida</taxon>
        <taxon>Trypanosomatidae</taxon>
        <taxon>Leishmaniinae</taxon>
        <taxon>Leishmania</taxon>
    </lineage>
</organism>
<dbReference type="OMA" id="PHMNQSH"/>
<protein>
    <submittedName>
        <fullName evidence="1">Uncharacterized protein</fullName>
    </submittedName>
</protein>
<evidence type="ECO:0000313" key="1">
    <source>
        <dbReference type="EMBL" id="CBZ26748.1"/>
    </source>
</evidence>
<reference evidence="1 2" key="1">
    <citation type="journal article" date="2011" name="Genome Res.">
        <title>Chromosome and gene copy number variation allow major structural change between species and strains of Leishmania.</title>
        <authorList>
            <person name="Rogers M.B."/>
            <person name="Hilley J.D."/>
            <person name="Dickens N.J."/>
            <person name="Wilkes J."/>
            <person name="Bates P.A."/>
            <person name="Depledge D.P."/>
            <person name="Harris D."/>
            <person name="Her Y."/>
            <person name="Herzyk P."/>
            <person name="Imamura H."/>
            <person name="Otto T.D."/>
            <person name="Sanders M."/>
            <person name="Seeger K."/>
            <person name="Dujardin J.C."/>
            <person name="Berriman M."/>
            <person name="Smith D.F."/>
            <person name="Hertz-Fowler C."/>
            <person name="Mottram J.C."/>
        </authorList>
    </citation>
    <scope>NUCLEOTIDE SEQUENCE [LARGE SCALE GENOMIC DNA]</scope>
    <source>
        <strain evidence="1 2">MHOM/GT/2001/U1103</strain>
    </source>
</reference>
<sequence length="256" mass="28033">MSLLRCTAQRLCASTGSCLIGPFASSSRVAPHNLQFTHILGTRQFSLFGEAINHSKLLVQCTVSPARSDKYEGGRNAAHRGEKASACGPVEFECQLSNMCRGFPLTVSLCCSTRAGLLLINGARFLPAGATVLEGPECTHNQFIYHGPHMNQSHLAELVLGHRRPNSPLDDIAHMEAIFFSAVRCFGSSSSTWFGHTPVHTIKPELADRIAELVRAFGVDDALAEYVECKAQTVERLERDAWVHVSNSVLSNREKR</sequence>
<dbReference type="OrthoDB" id="258061at2759"/>
<accession>E9AUW7</accession>
<dbReference type="SUPFAM" id="SSF54529">
    <property type="entry name" value="Mitochondrial glycoprotein MAM33-like"/>
    <property type="match status" value="1"/>
</dbReference>